<dbReference type="AlphaFoldDB" id="A0A0D2M9W0"/>
<protein>
    <submittedName>
        <fullName evidence="1">Uncharacterized protein</fullName>
    </submittedName>
</protein>
<keyword evidence="2" id="KW-1185">Reference proteome</keyword>
<evidence type="ECO:0000313" key="2">
    <source>
        <dbReference type="Proteomes" id="UP000054270"/>
    </source>
</evidence>
<organism evidence="1 2">
    <name type="scientific">Hypholoma sublateritium (strain FD-334 SS-4)</name>
    <dbReference type="NCBI Taxonomy" id="945553"/>
    <lineage>
        <taxon>Eukaryota</taxon>
        <taxon>Fungi</taxon>
        <taxon>Dikarya</taxon>
        <taxon>Basidiomycota</taxon>
        <taxon>Agaricomycotina</taxon>
        <taxon>Agaricomycetes</taxon>
        <taxon>Agaricomycetidae</taxon>
        <taxon>Agaricales</taxon>
        <taxon>Agaricineae</taxon>
        <taxon>Strophariaceae</taxon>
        <taxon>Hypholoma</taxon>
    </lineage>
</organism>
<gene>
    <name evidence="1" type="ORF">HYPSUDRAFT_828613</name>
</gene>
<evidence type="ECO:0000313" key="1">
    <source>
        <dbReference type="EMBL" id="KJA20118.1"/>
    </source>
</evidence>
<accession>A0A0D2M9W0</accession>
<proteinExistence type="predicted"/>
<dbReference type="Proteomes" id="UP000054270">
    <property type="component" value="Unassembled WGS sequence"/>
</dbReference>
<reference evidence="2" key="1">
    <citation type="submission" date="2014-04" db="EMBL/GenBank/DDBJ databases">
        <title>Evolutionary Origins and Diversification of the Mycorrhizal Mutualists.</title>
        <authorList>
            <consortium name="DOE Joint Genome Institute"/>
            <consortium name="Mycorrhizal Genomics Consortium"/>
            <person name="Kohler A."/>
            <person name="Kuo A."/>
            <person name="Nagy L.G."/>
            <person name="Floudas D."/>
            <person name="Copeland A."/>
            <person name="Barry K.W."/>
            <person name="Cichocki N."/>
            <person name="Veneault-Fourrey C."/>
            <person name="LaButti K."/>
            <person name="Lindquist E.A."/>
            <person name="Lipzen A."/>
            <person name="Lundell T."/>
            <person name="Morin E."/>
            <person name="Murat C."/>
            <person name="Riley R."/>
            <person name="Ohm R."/>
            <person name="Sun H."/>
            <person name="Tunlid A."/>
            <person name="Henrissat B."/>
            <person name="Grigoriev I.V."/>
            <person name="Hibbett D.S."/>
            <person name="Martin F."/>
        </authorList>
    </citation>
    <scope>NUCLEOTIDE SEQUENCE [LARGE SCALE GENOMIC DNA]</scope>
    <source>
        <strain evidence="2">FD-334 SS-4</strain>
    </source>
</reference>
<dbReference type="EMBL" id="KN817570">
    <property type="protein sequence ID" value="KJA20118.1"/>
    <property type="molecule type" value="Genomic_DNA"/>
</dbReference>
<sequence>MSCKRRAGLRAPVFAPVSCFYSERRDMPCRCSNYVFYNLRPPSSRRFASPLVRLTHTRCARGPGTSSLMFFAFSSILINQSTAHVLCPPTHPTRPPRPRAFLTPPPAPRMYYYRARSGRPALLNPSFFSLVFFSCISLRRLSYPLLVGRVYLLLLSIVLSASAEWNNALCALGKWSRGAGIVQLEARRRSSCACYVPMASVETYHASGFCILRSRVPPAVILRFDAPLVQRPGMLAR</sequence>
<name>A0A0D2M9W0_HYPSF</name>